<evidence type="ECO:0000259" key="5">
    <source>
        <dbReference type="PROSITE" id="PS50977"/>
    </source>
</evidence>
<dbReference type="RefSeq" id="WP_244318358.1">
    <property type="nucleotide sequence ID" value="NZ_CP109429.1"/>
</dbReference>
<dbReference type="Gene3D" id="1.10.357.10">
    <property type="entry name" value="Tetracycline Repressor, domain 2"/>
    <property type="match status" value="1"/>
</dbReference>
<dbReference type="InterPro" id="IPR036271">
    <property type="entry name" value="Tet_transcr_reg_TetR-rel_C_sf"/>
</dbReference>
<comment type="caution">
    <text evidence="6">The sequence shown here is derived from an EMBL/GenBank/DDBJ whole genome shotgun (WGS) entry which is preliminary data.</text>
</comment>
<dbReference type="InterPro" id="IPR009057">
    <property type="entry name" value="Homeodomain-like_sf"/>
</dbReference>
<dbReference type="InterPro" id="IPR050109">
    <property type="entry name" value="HTH-type_TetR-like_transc_reg"/>
</dbReference>
<dbReference type="AlphaFoldDB" id="A0A561V2F6"/>
<dbReference type="PANTHER" id="PTHR30055:SF151">
    <property type="entry name" value="TRANSCRIPTIONAL REGULATORY PROTEIN"/>
    <property type="match status" value="1"/>
</dbReference>
<dbReference type="GO" id="GO:0045892">
    <property type="term" value="P:negative regulation of DNA-templated transcription"/>
    <property type="evidence" value="ECO:0007669"/>
    <property type="project" value="InterPro"/>
</dbReference>
<accession>A0A561V2F6</accession>
<dbReference type="EMBL" id="VIWW01000001">
    <property type="protein sequence ID" value="TWG05796.1"/>
    <property type="molecule type" value="Genomic_DNA"/>
</dbReference>
<evidence type="ECO:0000256" key="4">
    <source>
        <dbReference type="PROSITE-ProRule" id="PRU00335"/>
    </source>
</evidence>
<dbReference type="InterPro" id="IPR004111">
    <property type="entry name" value="Repressor_TetR_C"/>
</dbReference>
<feature type="domain" description="HTH tetR-type" evidence="5">
    <location>
        <begin position="35"/>
        <end position="95"/>
    </location>
</feature>
<evidence type="ECO:0000313" key="6">
    <source>
        <dbReference type="EMBL" id="TWG05796.1"/>
    </source>
</evidence>
<protein>
    <submittedName>
        <fullName evidence="6">TetR family transcriptional regulator</fullName>
    </submittedName>
</protein>
<dbReference type="PANTHER" id="PTHR30055">
    <property type="entry name" value="HTH-TYPE TRANSCRIPTIONAL REGULATOR RUTR"/>
    <property type="match status" value="1"/>
</dbReference>
<name>A0A561V2F6_9ACTN</name>
<proteinExistence type="predicted"/>
<reference evidence="6 7" key="1">
    <citation type="submission" date="2019-06" db="EMBL/GenBank/DDBJ databases">
        <title>Sequencing the genomes of 1000 actinobacteria strains.</title>
        <authorList>
            <person name="Klenk H.-P."/>
        </authorList>
    </citation>
    <scope>NUCLEOTIDE SEQUENCE [LARGE SCALE GENOMIC DNA]</scope>
    <source>
        <strain evidence="6 7">DSM 42059</strain>
    </source>
</reference>
<dbReference type="Pfam" id="PF00440">
    <property type="entry name" value="TetR_N"/>
    <property type="match status" value="1"/>
</dbReference>
<dbReference type="Gene3D" id="1.10.10.60">
    <property type="entry name" value="Homeodomain-like"/>
    <property type="match status" value="1"/>
</dbReference>
<evidence type="ECO:0000256" key="1">
    <source>
        <dbReference type="ARBA" id="ARBA00023015"/>
    </source>
</evidence>
<sequence>MTTGEGSSTEGVGLPNSIAVLWELRNREQRTARTGLSVERIVTAAIESADADGLAGLSMSRVAKSLDFGTMSLYRHVSSKDELRQLMLDMAYGVPPRIETAAGDWRDGLEQWARAFQEVFHRHPWMLQISVSGPPLEPGQLSWLECGLRTLGGTALRPDEKLSVMMLMIGYVRNNVQMSLGVVTQDISEEDLMANYGRALAKYADSASFPALAELLEAGAFNEPEDDFTFGLQRVLDGVEVLARIRNGEKPLT</sequence>
<organism evidence="6 7">
    <name type="scientific">Streptomyces brevispora</name>
    <dbReference type="NCBI Taxonomy" id="887462"/>
    <lineage>
        <taxon>Bacteria</taxon>
        <taxon>Bacillati</taxon>
        <taxon>Actinomycetota</taxon>
        <taxon>Actinomycetes</taxon>
        <taxon>Kitasatosporales</taxon>
        <taxon>Streptomycetaceae</taxon>
        <taxon>Streptomyces</taxon>
    </lineage>
</organism>
<dbReference type="Proteomes" id="UP000318186">
    <property type="component" value="Unassembled WGS sequence"/>
</dbReference>
<keyword evidence="1" id="KW-0805">Transcription regulation</keyword>
<keyword evidence="3" id="KW-0804">Transcription</keyword>
<evidence type="ECO:0000256" key="3">
    <source>
        <dbReference type="ARBA" id="ARBA00023163"/>
    </source>
</evidence>
<feature type="DNA-binding region" description="H-T-H motif" evidence="4">
    <location>
        <begin position="58"/>
        <end position="77"/>
    </location>
</feature>
<dbReference type="SUPFAM" id="SSF48498">
    <property type="entry name" value="Tetracyclin repressor-like, C-terminal domain"/>
    <property type="match status" value="1"/>
</dbReference>
<keyword evidence="2 4" id="KW-0238">DNA-binding</keyword>
<dbReference type="SUPFAM" id="SSF46689">
    <property type="entry name" value="Homeodomain-like"/>
    <property type="match status" value="1"/>
</dbReference>
<dbReference type="Pfam" id="PF02909">
    <property type="entry name" value="TetR_C_1"/>
    <property type="match status" value="1"/>
</dbReference>
<dbReference type="PROSITE" id="PS50977">
    <property type="entry name" value="HTH_TETR_2"/>
    <property type="match status" value="1"/>
</dbReference>
<dbReference type="InterPro" id="IPR001647">
    <property type="entry name" value="HTH_TetR"/>
</dbReference>
<gene>
    <name evidence="6" type="ORF">FHX80_114276</name>
</gene>
<evidence type="ECO:0000313" key="7">
    <source>
        <dbReference type="Proteomes" id="UP000318186"/>
    </source>
</evidence>
<dbReference type="GO" id="GO:0003700">
    <property type="term" value="F:DNA-binding transcription factor activity"/>
    <property type="evidence" value="ECO:0007669"/>
    <property type="project" value="TreeGrafter"/>
</dbReference>
<evidence type="ECO:0000256" key="2">
    <source>
        <dbReference type="ARBA" id="ARBA00023125"/>
    </source>
</evidence>
<dbReference type="GO" id="GO:0000976">
    <property type="term" value="F:transcription cis-regulatory region binding"/>
    <property type="evidence" value="ECO:0007669"/>
    <property type="project" value="TreeGrafter"/>
</dbReference>